<sequence length="358" mass="40690">MKFLFVYQFCTMGGVETVLRNRLKALVAEEFKFDILFLHDFGGKSIFNDFVDSVYIINDTDKIIDLIEKEKYDCIINIDTPQILLAVNKLSYHSLSVLEVHTTYEKNLDYLKKINKTNISAIITPSNYMVNVIKQKIPEDIPIYVIPNSIGNQFLKSIDTNSMINIEKKLIGWVGRFDYIKNLKDFIEIAKYLKSSGENFEFWVVGSAAASESVKEDFFEMAKSRGILSSLRWFPKIDYTQMPNFYKLISNSGGCFISTSINESFGMTVLESMASKCPVVAADVGGLTELLDNGKCGLLYQSHDIEQAVISINKLSTDIELRKTIIDNAYANVLANYTSEKVVSKWINLVKNFRSNFI</sequence>
<name>A0A1F7X812_9BACT</name>
<reference evidence="3 4" key="1">
    <citation type="journal article" date="2016" name="Nat. Commun.">
        <title>Thousands of microbial genomes shed light on interconnected biogeochemical processes in an aquifer system.</title>
        <authorList>
            <person name="Anantharaman K."/>
            <person name="Brown C.T."/>
            <person name="Hug L.A."/>
            <person name="Sharon I."/>
            <person name="Castelle C.J."/>
            <person name="Probst A.J."/>
            <person name="Thomas B.C."/>
            <person name="Singh A."/>
            <person name="Wilkins M.J."/>
            <person name="Karaoz U."/>
            <person name="Brodie E.L."/>
            <person name="Williams K.H."/>
            <person name="Hubbard S.S."/>
            <person name="Banfield J.F."/>
        </authorList>
    </citation>
    <scope>NUCLEOTIDE SEQUENCE [LARGE SCALE GENOMIC DNA]</scope>
</reference>
<evidence type="ECO:0000259" key="2">
    <source>
        <dbReference type="Pfam" id="PF00534"/>
    </source>
</evidence>
<dbReference type="SUPFAM" id="SSF53756">
    <property type="entry name" value="UDP-Glycosyltransferase/glycogen phosphorylase"/>
    <property type="match status" value="1"/>
</dbReference>
<dbReference type="Proteomes" id="UP000177053">
    <property type="component" value="Unassembled WGS sequence"/>
</dbReference>
<dbReference type="GO" id="GO:0016757">
    <property type="term" value="F:glycosyltransferase activity"/>
    <property type="evidence" value="ECO:0007669"/>
    <property type="project" value="InterPro"/>
</dbReference>
<accession>A0A1F7X812</accession>
<organism evidence="3 4">
    <name type="scientific">Candidatus Woesebacteria bacterium RBG_16_34_12</name>
    <dbReference type="NCBI Taxonomy" id="1802480"/>
    <lineage>
        <taxon>Bacteria</taxon>
        <taxon>Candidatus Woeseibacteriota</taxon>
    </lineage>
</organism>
<keyword evidence="1" id="KW-0808">Transferase</keyword>
<evidence type="ECO:0000256" key="1">
    <source>
        <dbReference type="ARBA" id="ARBA00022679"/>
    </source>
</evidence>
<evidence type="ECO:0000313" key="4">
    <source>
        <dbReference type="Proteomes" id="UP000177053"/>
    </source>
</evidence>
<proteinExistence type="predicted"/>
<feature type="domain" description="Glycosyl transferase family 1" evidence="2">
    <location>
        <begin position="164"/>
        <end position="330"/>
    </location>
</feature>
<dbReference type="EMBL" id="MGFS01000026">
    <property type="protein sequence ID" value="OGM11053.1"/>
    <property type="molecule type" value="Genomic_DNA"/>
</dbReference>
<comment type="caution">
    <text evidence="3">The sequence shown here is derived from an EMBL/GenBank/DDBJ whole genome shotgun (WGS) entry which is preliminary data.</text>
</comment>
<dbReference type="AlphaFoldDB" id="A0A1F7X812"/>
<dbReference type="PANTHER" id="PTHR46401:SF2">
    <property type="entry name" value="GLYCOSYLTRANSFERASE WBBK-RELATED"/>
    <property type="match status" value="1"/>
</dbReference>
<gene>
    <name evidence="3" type="ORF">A2Z22_03620</name>
</gene>
<evidence type="ECO:0000313" key="3">
    <source>
        <dbReference type="EMBL" id="OGM11053.1"/>
    </source>
</evidence>
<dbReference type="Gene3D" id="3.40.50.2000">
    <property type="entry name" value="Glycogen Phosphorylase B"/>
    <property type="match status" value="2"/>
</dbReference>
<protein>
    <recommendedName>
        <fullName evidence="2">Glycosyl transferase family 1 domain-containing protein</fullName>
    </recommendedName>
</protein>
<dbReference type="GO" id="GO:0009103">
    <property type="term" value="P:lipopolysaccharide biosynthetic process"/>
    <property type="evidence" value="ECO:0007669"/>
    <property type="project" value="TreeGrafter"/>
</dbReference>
<dbReference type="CDD" id="cd03801">
    <property type="entry name" value="GT4_PimA-like"/>
    <property type="match status" value="1"/>
</dbReference>
<dbReference type="InterPro" id="IPR001296">
    <property type="entry name" value="Glyco_trans_1"/>
</dbReference>
<dbReference type="Pfam" id="PF00534">
    <property type="entry name" value="Glycos_transf_1"/>
    <property type="match status" value="1"/>
</dbReference>
<dbReference type="PANTHER" id="PTHR46401">
    <property type="entry name" value="GLYCOSYLTRANSFERASE WBBK-RELATED"/>
    <property type="match status" value="1"/>
</dbReference>